<dbReference type="RefSeq" id="WP_128385964.1">
    <property type="nucleotide sequence ID" value="NZ_CP035037.1"/>
</dbReference>
<dbReference type="PROSITE" id="PS00356">
    <property type="entry name" value="HTH_LACI_1"/>
    <property type="match status" value="1"/>
</dbReference>
<dbReference type="PROSITE" id="PS50932">
    <property type="entry name" value="HTH_LACI_2"/>
    <property type="match status" value="1"/>
</dbReference>
<reference evidence="6 7" key="1">
    <citation type="submission" date="2019-01" db="EMBL/GenBank/DDBJ databases">
        <title>Leucobacter muris sp. nov. isolated from the nose of a laboratory mouse.</title>
        <authorList>
            <person name="Benga L."/>
            <person name="Sproeer C."/>
            <person name="Schumann P."/>
            <person name="Verbarg S."/>
            <person name="Bunk B."/>
            <person name="Engelhardt E."/>
            <person name="Benten P.M."/>
            <person name="Sager M."/>
        </authorList>
    </citation>
    <scope>NUCLEOTIDE SEQUENCE [LARGE SCALE GENOMIC DNA]</scope>
    <source>
        <strain evidence="6 7">DSM 101948</strain>
    </source>
</reference>
<protein>
    <submittedName>
        <fullName evidence="6">LacI family transcriptional regulator</fullName>
    </submittedName>
</protein>
<evidence type="ECO:0000313" key="7">
    <source>
        <dbReference type="Proteomes" id="UP000285768"/>
    </source>
</evidence>
<dbReference type="PRINTS" id="PR00036">
    <property type="entry name" value="HTHLACI"/>
</dbReference>
<evidence type="ECO:0000256" key="3">
    <source>
        <dbReference type="ARBA" id="ARBA00023163"/>
    </source>
</evidence>
<dbReference type="InterPro" id="IPR028082">
    <property type="entry name" value="Peripla_BP_I"/>
</dbReference>
<evidence type="ECO:0000256" key="2">
    <source>
        <dbReference type="ARBA" id="ARBA00023125"/>
    </source>
</evidence>
<dbReference type="InterPro" id="IPR000843">
    <property type="entry name" value="HTH_LacI"/>
</dbReference>
<accession>A0ABX5QBX6</accession>
<dbReference type="Gene3D" id="3.40.50.2300">
    <property type="match status" value="2"/>
</dbReference>
<dbReference type="CDD" id="cd01392">
    <property type="entry name" value="HTH_LacI"/>
    <property type="match status" value="1"/>
</dbReference>
<gene>
    <name evidence="6" type="ORF">Leucomu_00235</name>
</gene>
<feature type="compositionally biased region" description="Basic and acidic residues" evidence="4">
    <location>
        <begin position="332"/>
        <end position="341"/>
    </location>
</feature>
<keyword evidence="1" id="KW-0805">Transcription regulation</keyword>
<dbReference type="EMBL" id="CP035037">
    <property type="protein sequence ID" value="QAB16572.1"/>
    <property type="molecule type" value="Genomic_DNA"/>
</dbReference>
<dbReference type="InterPro" id="IPR046335">
    <property type="entry name" value="LacI/GalR-like_sensor"/>
</dbReference>
<keyword evidence="7" id="KW-1185">Reference proteome</keyword>
<feature type="region of interest" description="Disordered" evidence="4">
    <location>
        <begin position="332"/>
        <end position="353"/>
    </location>
</feature>
<sequence>MKSIGVIDIAREAGVSTATVSRVLNGSDRVSDRTRAHVLEVIERLGFSPNASASNLRRGRSDAIGIAVASISQPWYVKLIRELRRAVTARGMTTVVYDLEHSSRVLIEHTESARRLRLAGMILATGDRLDAANVNASLHRLAGSMPLVVIGQHLDDATWPTVYFDDVAASEAAADELLERRSRPMLFLGSSARSFLSDQRREGVRRALEARPNLLRDSTFIQLDGPMDFATGYDEVVSRADELRRYGLIFCVNDELALGALRALGELGLRVPEDLMVIGYGDVDMLPYLTPSLSSLSGDVNAIAGDALEAIMVGIAGEPVFDTRVHSRRIVHRESTEDRAARPPATAEGAARG</sequence>
<dbReference type="Pfam" id="PF00356">
    <property type="entry name" value="LacI"/>
    <property type="match status" value="1"/>
</dbReference>
<feature type="domain" description="HTH lacI-type" evidence="5">
    <location>
        <begin position="4"/>
        <end position="58"/>
    </location>
</feature>
<dbReference type="CDD" id="cd06267">
    <property type="entry name" value="PBP1_LacI_sugar_binding-like"/>
    <property type="match status" value="1"/>
</dbReference>
<dbReference type="PANTHER" id="PTHR30146:SF138">
    <property type="entry name" value="TRANSCRIPTIONAL REGULATORY PROTEIN"/>
    <property type="match status" value="1"/>
</dbReference>
<dbReference type="Gene3D" id="1.10.260.40">
    <property type="entry name" value="lambda repressor-like DNA-binding domains"/>
    <property type="match status" value="1"/>
</dbReference>
<dbReference type="PANTHER" id="PTHR30146">
    <property type="entry name" value="LACI-RELATED TRANSCRIPTIONAL REPRESSOR"/>
    <property type="match status" value="1"/>
</dbReference>
<evidence type="ECO:0000256" key="1">
    <source>
        <dbReference type="ARBA" id="ARBA00023015"/>
    </source>
</evidence>
<name>A0ABX5QBX6_9MICO</name>
<dbReference type="SUPFAM" id="SSF47413">
    <property type="entry name" value="lambda repressor-like DNA-binding domains"/>
    <property type="match status" value="1"/>
</dbReference>
<evidence type="ECO:0000313" key="6">
    <source>
        <dbReference type="EMBL" id="QAB16572.1"/>
    </source>
</evidence>
<dbReference type="Pfam" id="PF13377">
    <property type="entry name" value="Peripla_BP_3"/>
    <property type="match status" value="1"/>
</dbReference>
<keyword evidence="3" id="KW-0804">Transcription</keyword>
<feature type="compositionally biased region" description="Low complexity" evidence="4">
    <location>
        <begin position="342"/>
        <end position="353"/>
    </location>
</feature>
<dbReference type="InterPro" id="IPR010982">
    <property type="entry name" value="Lambda_DNA-bd_dom_sf"/>
</dbReference>
<dbReference type="Proteomes" id="UP000285768">
    <property type="component" value="Chromosome"/>
</dbReference>
<keyword evidence="2" id="KW-0238">DNA-binding</keyword>
<dbReference type="SUPFAM" id="SSF53822">
    <property type="entry name" value="Periplasmic binding protein-like I"/>
    <property type="match status" value="1"/>
</dbReference>
<evidence type="ECO:0000256" key="4">
    <source>
        <dbReference type="SAM" id="MobiDB-lite"/>
    </source>
</evidence>
<proteinExistence type="predicted"/>
<evidence type="ECO:0000259" key="5">
    <source>
        <dbReference type="PROSITE" id="PS50932"/>
    </source>
</evidence>
<organism evidence="6 7">
    <name type="scientific">Leucobacter muris</name>
    <dbReference type="NCBI Taxonomy" id="1935379"/>
    <lineage>
        <taxon>Bacteria</taxon>
        <taxon>Bacillati</taxon>
        <taxon>Actinomycetota</taxon>
        <taxon>Actinomycetes</taxon>
        <taxon>Micrococcales</taxon>
        <taxon>Microbacteriaceae</taxon>
        <taxon>Leucobacter</taxon>
    </lineage>
</organism>
<dbReference type="SMART" id="SM00354">
    <property type="entry name" value="HTH_LACI"/>
    <property type="match status" value="1"/>
</dbReference>